<keyword evidence="1" id="KW-0645">Protease</keyword>
<evidence type="ECO:0000313" key="2">
    <source>
        <dbReference type="Proteomes" id="UP000004682"/>
    </source>
</evidence>
<evidence type="ECO:0000313" key="1">
    <source>
        <dbReference type="EMBL" id="EIP86107.1"/>
    </source>
</evidence>
<dbReference type="Proteomes" id="UP000004682">
    <property type="component" value="Unassembled WGS sequence"/>
</dbReference>
<keyword evidence="1" id="KW-0031">Aminopeptidase</keyword>
<dbReference type="GO" id="GO:0004177">
    <property type="term" value="F:aminopeptidase activity"/>
    <property type="evidence" value="ECO:0007669"/>
    <property type="project" value="UniProtKB-KW"/>
</dbReference>
<keyword evidence="2" id="KW-1185">Reference proteome</keyword>
<protein>
    <submittedName>
        <fullName evidence="1">X-prolyl-dipeptidyl aminopeptidase</fullName>
        <ecNumber evidence="1">3.4.14.11</ecNumber>
    </submittedName>
</protein>
<sequence>MSVMRDAGIGAAHRCATRFPVQRPHSDAAVAAWPAASKHRVADAPDFVRATIRAMRPAAPAGMFNTTPSRTG</sequence>
<name>A0ABN0G1I2_9BURK</name>
<accession>A0ABN0G1I2</accession>
<proteinExistence type="predicted"/>
<organism evidence="1 2">
    <name type="scientific">Burkholderia humptydooensis MSMB43</name>
    <dbReference type="NCBI Taxonomy" id="441157"/>
    <lineage>
        <taxon>Bacteria</taxon>
        <taxon>Pseudomonadati</taxon>
        <taxon>Pseudomonadota</taxon>
        <taxon>Betaproteobacteria</taxon>
        <taxon>Burkholderiales</taxon>
        <taxon>Burkholderiaceae</taxon>
        <taxon>Burkholderia</taxon>
        <taxon>pseudomallei group</taxon>
    </lineage>
</organism>
<dbReference type="EMBL" id="JH692065">
    <property type="protein sequence ID" value="EIP86107.1"/>
    <property type="molecule type" value="Genomic_DNA"/>
</dbReference>
<reference evidence="2" key="1">
    <citation type="journal article" date="2012" name="J. Bacteriol.">
        <title>Revised Genome Sequence of Burkholderia thailandensis MSMB43 with Improved Annotation.</title>
        <authorList>
            <person name="Zhuo Y."/>
            <person name="Liu L."/>
            <person name="Wang Q."/>
            <person name="Liu X."/>
            <person name="Ren B."/>
            <person name="Liu M."/>
            <person name="Ni P."/>
            <person name="Cheng Y.Q."/>
            <person name="Zhang L."/>
        </authorList>
    </citation>
    <scope>NUCLEOTIDE SEQUENCE [LARGE SCALE GENOMIC DNA]</scope>
    <source>
        <strain evidence="2">MSMB43</strain>
    </source>
</reference>
<gene>
    <name evidence="1" type="ORF">A33K_17197</name>
</gene>
<dbReference type="EC" id="3.4.14.11" evidence="1"/>
<keyword evidence="1" id="KW-0378">Hydrolase</keyword>
<dbReference type="GO" id="GO:0008239">
    <property type="term" value="F:dipeptidyl-peptidase activity"/>
    <property type="evidence" value="ECO:0007669"/>
    <property type="project" value="UniProtKB-EC"/>
</dbReference>